<sequence length="287" mass="32223">MWCNDASELWKDLRHRFYEGDLFRVGELEEELFALRQGDLTITAYFTKWKVIWEELDEFRPIPICACGDNCSCGLAVMRKYRSETYGVKFLRGLNDQYATVRSQIMLMKPLPDINTIYSMLLQQERQLSHGDSSQALINSVTDYKEKEKDGGRSGSNSRGRGCSGRGRGRGTSKILCSHCGKNGHTVDTCYALHRYPSHFQQRKQVRAVGVNSSNAEGNVEISNLSTSQGENGISIDGLFSNKQKEALIALFQQHDQQPAHNGNLASPILAPSADLGTPYLEDDWNC</sequence>
<dbReference type="EMBL" id="JASCZI010241822">
    <property type="protein sequence ID" value="MED6207374.1"/>
    <property type="molecule type" value="Genomic_DNA"/>
</dbReference>
<dbReference type="PANTHER" id="PTHR34222:SF99">
    <property type="entry name" value="PROTEIN, PUTATIVE-RELATED"/>
    <property type="match status" value="1"/>
</dbReference>
<comment type="caution">
    <text evidence="2">The sequence shown here is derived from an EMBL/GenBank/DDBJ whole genome shotgun (WGS) entry which is preliminary data.</text>
</comment>
<dbReference type="Proteomes" id="UP001341840">
    <property type="component" value="Unassembled WGS sequence"/>
</dbReference>
<name>A0ABU6YDP9_9FABA</name>
<evidence type="ECO:0008006" key="4">
    <source>
        <dbReference type="Google" id="ProtNLM"/>
    </source>
</evidence>
<keyword evidence="3" id="KW-1185">Reference proteome</keyword>
<proteinExistence type="predicted"/>
<feature type="region of interest" description="Disordered" evidence="1">
    <location>
        <begin position="143"/>
        <end position="171"/>
    </location>
</feature>
<reference evidence="2 3" key="1">
    <citation type="journal article" date="2023" name="Plants (Basel)">
        <title>Bridging the Gap: Combining Genomics and Transcriptomics Approaches to Understand Stylosanthes scabra, an Orphan Legume from the Brazilian Caatinga.</title>
        <authorList>
            <person name="Ferreira-Neto J.R.C."/>
            <person name="da Silva M.D."/>
            <person name="Binneck E."/>
            <person name="de Melo N.F."/>
            <person name="da Silva R.H."/>
            <person name="de Melo A.L.T.M."/>
            <person name="Pandolfi V."/>
            <person name="Bustamante F.O."/>
            <person name="Brasileiro-Vidal A.C."/>
            <person name="Benko-Iseppon A.M."/>
        </authorList>
    </citation>
    <scope>NUCLEOTIDE SEQUENCE [LARGE SCALE GENOMIC DNA]</scope>
    <source>
        <tissue evidence="2">Leaves</tissue>
    </source>
</reference>
<gene>
    <name evidence="2" type="ORF">PIB30_117139</name>
</gene>
<dbReference type="PANTHER" id="PTHR34222">
    <property type="entry name" value="GAG_PRE-INTEGRS DOMAIN-CONTAINING PROTEIN"/>
    <property type="match status" value="1"/>
</dbReference>
<evidence type="ECO:0000313" key="3">
    <source>
        <dbReference type="Proteomes" id="UP001341840"/>
    </source>
</evidence>
<evidence type="ECO:0000256" key="1">
    <source>
        <dbReference type="SAM" id="MobiDB-lite"/>
    </source>
</evidence>
<accession>A0ABU6YDP9</accession>
<organism evidence="2 3">
    <name type="scientific">Stylosanthes scabra</name>
    <dbReference type="NCBI Taxonomy" id="79078"/>
    <lineage>
        <taxon>Eukaryota</taxon>
        <taxon>Viridiplantae</taxon>
        <taxon>Streptophyta</taxon>
        <taxon>Embryophyta</taxon>
        <taxon>Tracheophyta</taxon>
        <taxon>Spermatophyta</taxon>
        <taxon>Magnoliopsida</taxon>
        <taxon>eudicotyledons</taxon>
        <taxon>Gunneridae</taxon>
        <taxon>Pentapetalae</taxon>
        <taxon>rosids</taxon>
        <taxon>fabids</taxon>
        <taxon>Fabales</taxon>
        <taxon>Fabaceae</taxon>
        <taxon>Papilionoideae</taxon>
        <taxon>50 kb inversion clade</taxon>
        <taxon>dalbergioids sensu lato</taxon>
        <taxon>Dalbergieae</taxon>
        <taxon>Pterocarpus clade</taxon>
        <taxon>Stylosanthes</taxon>
    </lineage>
</organism>
<feature type="compositionally biased region" description="Basic and acidic residues" evidence="1">
    <location>
        <begin position="143"/>
        <end position="152"/>
    </location>
</feature>
<protein>
    <recommendedName>
        <fullName evidence="4">Retrotransposon gag domain-containing protein</fullName>
    </recommendedName>
</protein>
<evidence type="ECO:0000313" key="2">
    <source>
        <dbReference type="EMBL" id="MED6207374.1"/>
    </source>
</evidence>